<keyword evidence="2" id="KW-1185">Reference proteome</keyword>
<reference evidence="1 2" key="2">
    <citation type="journal article" date="2022" name="Mol. Biol. Evol.">
        <title>Comparative Genomics Reveals Insights into the Divergent Evolution of Astigmatic Mites and Household Pest Adaptations.</title>
        <authorList>
            <person name="Xiong Q."/>
            <person name="Wan A.T."/>
            <person name="Liu X."/>
            <person name="Fung C.S."/>
            <person name="Xiao X."/>
            <person name="Malainual N."/>
            <person name="Hou J."/>
            <person name="Wang L."/>
            <person name="Wang M."/>
            <person name="Yang K.Y."/>
            <person name="Cui Y."/>
            <person name="Leung E.L."/>
            <person name="Nong W."/>
            <person name="Shin S.K."/>
            <person name="Au S.W."/>
            <person name="Jeong K.Y."/>
            <person name="Chew F.T."/>
            <person name="Hui J.H."/>
            <person name="Leung T.F."/>
            <person name="Tungtrongchitr A."/>
            <person name="Zhong N."/>
            <person name="Liu Z."/>
            <person name="Tsui S.K."/>
        </authorList>
    </citation>
    <scope>NUCLEOTIDE SEQUENCE [LARGE SCALE GENOMIC DNA]</scope>
    <source>
        <strain evidence="1">Derp</strain>
    </source>
</reference>
<evidence type="ECO:0000313" key="2">
    <source>
        <dbReference type="Proteomes" id="UP000887458"/>
    </source>
</evidence>
<organism evidence="1 2">
    <name type="scientific">Dermatophagoides pteronyssinus</name>
    <name type="common">European house dust mite</name>
    <dbReference type="NCBI Taxonomy" id="6956"/>
    <lineage>
        <taxon>Eukaryota</taxon>
        <taxon>Metazoa</taxon>
        <taxon>Ecdysozoa</taxon>
        <taxon>Arthropoda</taxon>
        <taxon>Chelicerata</taxon>
        <taxon>Arachnida</taxon>
        <taxon>Acari</taxon>
        <taxon>Acariformes</taxon>
        <taxon>Sarcoptiformes</taxon>
        <taxon>Astigmata</taxon>
        <taxon>Psoroptidia</taxon>
        <taxon>Analgoidea</taxon>
        <taxon>Pyroglyphidae</taxon>
        <taxon>Dermatophagoidinae</taxon>
        <taxon>Dermatophagoides</taxon>
    </lineage>
</organism>
<sequence length="80" mass="9492">KSFWKEGISEKFYWLFLWPKFAINVDNNNHYRNEILIDSIDRSIDDFYRAKKITSTANRASIPYFERSRSLVVISTALPS</sequence>
<gene>
    <name evidence="1" type="ORF">DERP_007868</name>
</gene>
<protein>
    <submittedName>
        <fullName evidence="1">Uncharacterized protein</fullName>
    </submittedName>
</protein>
<dbReference type="Proteomes" id="UP000887458">
    <property type="component" value="Unassembled WGS sequence"/>
</dbReference>
<accession>A0ABQ8IST7</accession>
<comment type="caution">
    <text evidence="1">The sequence shown here is derived from an EMBL/GenBank/DDBJ whole genome shotgun (WGS) entry which is preliminary data.</text>
</comment>
<feature type="non-terminal residue" evidence="1">
    <location>
        <position position="1"/>
    </location>
</feature>
<proteinExistence type="predicted"/>
<reference evidence="1 2" key="1">
    <citation type="journal article" date="2018" name="J. Allergy Clin. Immunol.">
        <title>High-quality assembly of Dermatophagoides pteronyssinus genome and transcriptome reveals a wide range of novel allergens.</title>
        <authorList>
            <person name="Liu X.Y."/>
            <person name="Yang K.Y."/>
            <person name="Wang M.Q."/>
            <person name="Kwok J.S."/>
            <person name="Zeng X."/>
            <person name="Yang Z."/>
            <person name="Xiao X.J."/>
            <person name="Lau C.P."/>
            <person name="Li Y."/>
            <person name="Huang Z.M."/>
            <person name="Ba J.G."/>
            <person name="Yim A.K."/>
            <person name="Ouyang C.Y."/>
            <person name="Ngai S.M."/>
            <person name="Chan T.F."/>
            <person name="Leung E.L."/>
            <person name="Liu L."/>
            <person name="Liu Z.G."/>
            <person name="Tsui S.K."/>
        </authorList>
    </citation>
    <scope>NUCLEOTIDE SEQUENCE [LARGE SCALE GENOMIC DNA]</scope>
    <source>
        <strain evidence="1">Derp</strain>
    </source>
</reference>
<name>A0ABQ8IST7_DERPT</name>
<dbReference type="EMBL" id="NJHN03000121">
    <property type="protein sequence ID" value="KAH9413392.1"/>
    <property type="molecule type" value="Genomic_DNA"/>
</dbReference>
<evidence type="ECO:0000313" key="1">
    <source>
        <dbReference type="EMBL" id="KAH9413392.1"/>
    </source>
</evidence>